<organism evidence="3 4">
    <name type="scientific">Roseomonas elaeocarpi</name>
    <dbReference type="NCBI Taxonomy" id="907779"/>
    <lineage>
        <taxon>Bacteria</taxon>
        <taxon>Pseudomonadati</taxon>
        <taxon>Pseudomonadota</taxon>
        <taxon>Alphaproteobacteria</taxon>
        <taxon>Acetobacterales</taxon>
        <taxon>Roseomonadaceae</taxon>
        <taxon>Roseomonas</taxon>
    </lineage>
</organism>
<evidence type="ECO:0000313" key="3">
    <source>
        <dbReference type="EMBL" id="MFC0406987.1"/>
    </source>
</evidence>
<dbReference type="Pfam" id="PF00004">
    <property type="entry name" value="AAA"/>
    <property type="match status" value="1"/>
</dbReference>
<proteinExistence type="inferred from homology"/>
<dbReference type="InterPro" id="IPR003960">
    <property type="entry name" value="ATPase_AAA_CS"/>
</dbReference>
<dbReference type="SUPFAM" id="SSF140990">
    <property type="entry name" value="FtsH protease domain-like"/>
    <property type="match status" value="1"/>
</dbReference>
<evidence type="ECO:0000256" key="1">
    <source>
        <dbReference type="RuleBase" id="RU003651"/>
    </source>
</evidence>
<keyword evidence="1" id="KW-0067">ATP-binding</keyword>
<keyword evidence="4" id="KW-1185">Reference proteome</keyword>
<dbReference type="SUPFAM" id="SSF52540">
    <property type="entry name" value="P-loop containing nucleoside triphosphate hydrolases"/>
    <property type="match status" value="1"/>
</dbReference>
<dbReference type="EMBL" id="JBHLUN010000002">
    <property type="protein sequence ID" value="MFC0406987.1"/>
    <property type="molecule type" value="Genomic_DNA"/>
</dbReference>
<dbReference type="Gene3D" id="3.40.50.300">
    <property type="entry name" value="P-loop containing nucleotide triphosphate hydrolases"/>
    <property type="match status" value="1"/>
</dbReference>
<keyword evidence="1" id="KW-0547">Nucleotide-binding</keyword>
<comment type="similarity">
    <text evidence="1">Belongs to the AAA ATPase family.</text>
</comment>
<protein>
    <submittedName>
        <fullName evidence="3">AAA family ATPase</fullName>
    </submittedName>
</protein>
<name>A0ABV6JMP0_9PROT</name>
<sequence>MLHRTLAAHQVDATTIQGAVVLEVPGADWVEAVSGAWRSMVSVPSRRASKSRSGDLELRPGEWLVFDATGPSQRHGAAYENEQIPISLWQGHNLVGVSQAPERHLPPHLLRAADLRLTVEPLDAEGLRAVAQRVTDEQPTSLPPADTCAPISPVTLRLARRPGQSADDFLQRAARIVTRGKRSAVDPGMSLDSLPGMEEAVAWGRDLARDLRDYGAGRLAWRDVDRGCLLAGPPGTGKTSFARALAASCGVPLVAASYSRWQSSKEGHLGDLLHAMAASFDAARKAAPCILFIDELDSLHTRETAGQHGDWWAAVIGGLLEHLDGLESGEGVVVVGATNHPQMIDPAILRAGRLDRTITIPLPDQQALAAILRVHLGANLAEADLSQAAVLAQGGTGADCEKWVRGARRRARSNGRPVMLADLLAEIRGEVDVRPAGERRIPAVHEAGHALVQVLEQPGTLRYVSIREDGQSGGHTVYDMPVNALTETWLSLHLRRLLAGRAAEEGVFGQASGGAGGGIHSDLARATRLAANAETAMGLSQRPLLWLGFWDDRDLATLLLTRPAVAHSVEARLNAAYGEVASLLREHRAALEAVAVALLEREVLTGVEVEAIVQAAAPPERP</sequence>
<dbReference type="PROSITE" id="PS00674">
    <property type="entry name" value="AAA"/>
    <property type="match status" value="1"/>
</dbReference>
<dbReference type="Pfam" id="PF01434">
    <property type="entry name" value="Peptidase_M41"/>
    <property type="match status" value="1"/>
</dbReference>
<accession>A0ABV6JMP0</accession>
<dbReference type="InterPro" id="IPR000642">
    <property type="entry name" value="Peptidase_M41"/>
</dbReference>
<dbReference type="RefSeq" id="WP_377042678.1">
    <property type="nucleotide sequence ID" value="NZ_JBHLUN010000002.1"/>
</dbReference>
<dbReference type="InterPro" id="IPR027417">
    <property type="entry name" value="P-loop_NTPase"/>
</dbReference>
<comment type="caution">
    <text evidence="3">The sequence shown here is derived from an EMBL/GenBank/DDBJ whole genome shotgun (WGS) entry which is preliminary data.</text>
</comment>
<dbReference type="Proteomes" id="UP001589865">
    <property type="component" value="Unassembled WGS sequence"/>
</dbReference>
<dbReference type="InterPro" id="IPR003593">
    <property type="entry name" value="AAA+_ATPase"/>
</dbReference>
<reference evidence="3 4" key="1">
    <citation type="submission" date="2024-09" db="EMBL/GenBank/DDBJ databases">
        <authorList>
            <person name="Sun Q."/>
            <person name="Mori K."/>
        </authorList>
    </citation>
    <scope>NUCLEOTIDE SEQUENCE [LARGE SCALE GENOMIC DNA]</scope>
    <source>
        <strain evidence="3 4">TBRC 5777</strain>
    </source>
</reference>
<dbReference type="PANTHER" id="PTHR23076:SF97">
    <property type="entry name" value="ATP-DEPENDENT ZINC METALLOPROTEASE YME1L1"/>
    <property type="match status" value="1"/>
</dbReference>
<evidence type="ECO:0000313" key="4">
    <source>
        <dbReference type="Proteomes" id="UP001589865"/>
    </source>
</evidence>
<dbReference type="PANTHER" id="PTHR23076">
    <property type="entry name" value="METALLOPROTEASE M41 FTSH"/>
    <property type="match status" value="1"/>
</dbReference>
<dbReference type="InterPro" id="IPR003959">
    <property type="entry name" value="ATPase_AAA_core"/>
</dbReference>
<dbReference type="InterPro" id="IPR037219">
    <property type="entry name" value="Peptidase_M41-like"/>
</dbReference>
<dbReference type="SMART" id="SM00382">
    <property type="entry name" value="AAA"/>
    <property type="match status" value="1"/>
</dbReference>
<dbReference type="Gene3D" id="1.10.8.60">
    <property type="match status" value="1"/>
</dbReference>
<evidence type="ECO:0000259" key="2">
    <source>
        <dbReference type="SMART" id="SM00382"/>
    </source>
</evidence>
<feature type="domain" description="AAA+ ATPase" evidence="2">
    <location>
        <begin position="224"/>
        <end position="364"/>
    </location>
</feature>
<dbReference type="CDD" id="cd19481">
    <property type="entry name" value="RecA-like_protease"/>
    <property type="match status" value="1"/>
</dbReference>
<gene>
    <name evidence="3" type="ORF">ACFFGY_01920</name>
</gene>
<dbReference type="Gene3D" id="1.20.58.760">
    <property type="entry name" value="Peptidase M41"/>
    <property type="match status" value="1"/>
</dbReference>